<dbReference type="InterPro" id="IPR015050">
    <property type="entry name" value="BofC_C"/>
</dbReference>
<evidence type="ECO:0000313" key="5">
    <source>
        <dbReference type="Proteomes" id="UP001057753"/>
    </source>
</evidence>
<dbReference type="InterPro" id="IPR015071">
    <property type="entry name" value="BOFC_N"/>
</dbReference>
<dbReference type="Pfam" id="PF08955">
    <property type="entry name" value="BofC_C"/>
    <property type="match status" value="1"/>
</dbReference>
<dbReference type="AlphaFoldDB" id="A0A9Q4FXV3"/>
<name>A0A9Q4FXV3_SALAG</name>
<dbReference type="RefSeq" id="WP_257821456.1">
    <property type="nucleotide sequence ID" value="NZ_JABXYM010000001.1"/>
</dbReference>
<dbReference type="Gene3D" id="3.30.70.1740">
    <property type="entry name" value="Bypass-of-forespore C, C-terminal domain"/>
    <property type="match status" value="1"/>
</dbReference>
<feature type="domain" description="Bypass-of-forespore C N-terminal" evidence="3">
    <location>
        <begin position="55"/>
        <end position="104"/>
    </location>
</feature>
<dbReference type="EMBL" id="JABXYM010000001">
    <property type="protein sequence ID" value="MCR6096990.1"/>
    <property type="molecule type" value="Genomic_DNA"/>
</dbReference>
<evidence type="ECO:0000259" key="3">
    <source>
        <dbReference type="Pfam" id="PF08977"/>
    </source>
</evidence>
<evidence type="ECO:0000256" key="1">
    <source>
        <dbReference type="SAM" id="Phobius"/>
    </source>
</evidence>
<reference evidence="4" key="1">
    <citation type="submission" date="2020-06" db="EMBL/GenBank/DDBJ databases">
        <title>Insight into the genomes of haloalkaliphilic bacilli from Kenyan soda lakes.</title>
        <authorList>
            <person name="Mwirichia R."/>
            <person name="Villamizar G.C."/>
            <person name="Poehlein A."/>
            <person name="Mugweru J."/>
            <person name="Kipnyargis A."/>
            <person name="Kiplimo D."/>
            <person name="Orwa P."/>
            <person name="Daniel R."/>
        </authorList>
    </citation>
    <scope>NUCLEOTIDE SEQUENCE</scope>
    <source>
        <strain evidence="4">B1096_S55</strain>
    </source>
</reference>
<dbReference type="InterPro" id="IPR038118">
    <property type="entry name" value="BOFC_N_sf"/>
</dbReference>
<evidence type="ECO:0000313" key="4">
    <source>
        <dbReference type="EMBL" id="MCR6096990.1"/>
    </source>
</evidence>
<protein>
    <submittedName>
        <fullName evidence="4">BofC C-terminal domain-containing protein</fullName>
    </submittedName>
</protein>
<keyword evidence="1" id="KW-0472">Membrane</keyword>
<keyword evidence="5" id="KW-1185">Reference proteome</keyword>
<sequence>MLLLGTRRGDENVYKFKKRTYVSFVCCLIIVCTLITLSHEAHAEKTPVAGGPREVEVILQRVYLDGEVSEEEVVETIWSMEDFWSYYEDWEVIDLNEHQIIFKKEVNDISPLMKMHGYFGMAEDGTLSIYNGKPSEKDVIQSFFQINTSELKSHLHDSLIEGIPVSTKDQYFQVLKLYEEYAVNEM</sequence>
<keyword evidence="1" id="KW-0812">Transmembrane</keyword>
<proteinExistence type="predicted"/>
<feature type="transmembrane region" description="Helical" evidence="1">
    <location>
        <begin position="21"/>
        <end position="39"/>
    </location>
</feature>
<dbReference type="Pfam" id="PF08977">
    <property type="entry name" value="BOFC_N"/>
    <property type="match status" value="1"/>
</dbReference>
<feature type="domain" description="Bypass of forespore C C-terminal" evidence="2">
    <location>
        <begin position="107"/>
        <end position="179"/>
    </location>
</feature>
<gene>
    <name evidence="4" type="ORF">HXA33_10515</name>
</gene>
<comment type="caution">
    <text evidence="4">The sequence shown here is derived from an EMBL/GenBank/DDBJ whole genome shotgun (WGS) entry which is preliminary data.</text>
</comment>
<organism evidence="4 5">
    <name type="scientific">Salipaludibacillus agaradhaerens</name>
    <name type="common">Bacillus agaradhaerens</name>
    <dbReference type="NCBI Taxonomy" id="76935"/>
    <lineage>
        <taxon>Bacteria</taxon>
        <taxon>Bacillati</taxon>
        <taxon>Bacillota</taxon>
        <taxon>Bacilli</taxon>
        <taxon>Bacillales</taxon>
        <taxon>Bacillaceae</taxon>
    </lineage>
</organism>
<evidence type="ECO:0000259" key="2">
    <source>
        <dbReference type="Pfam" id="PF08955"/>
    </source>
</evidence>
<keyword evidence="1" id="KW-1133">Transmembrane helix</keyword>
<accession>A0A9Q4FXV3</accession>
<dbReference type="InterPro" id="IPR038117">
    <property type="entry name" value="BofC_C_sf"/>
</dbReference>
<dbReference type="Gene3D" id="3.10.20.420">
    <property type="entry name" value="Bypass-of-forespore C, N-terminal domain"/>
    <property type="match status" value="1"/>
</dbReference>
<dbReference type="Proteomes" id="UP001057753">
    <property type="component" value="Unassembled WGS sequence"/>
</dbReference>